<feature type="region of interest" description="Disordered" evidence="9">
    <location>
        <begin position="82"/>
        <end position="145"/>
    </location>
</feature>
<feature type="domain" description="MIP18 family-like" evidence="10">
    <location>
        <begin position="7"/>
        <end position="75"/>
    </location>
</feature>
<gene>
    <name evidence="11" type="ORF">ACFQ2F_13890</name>
</gene>
<evidence type="ECO:0000313" key="11">
    <source>
        <dbReference type="EMBL" id="MFD0988191.1"/>
    </source>
</evidence>
<sequence length="412" mass="42637">MSEAVTKEQVLEALKRVPGPDGKGDIVEQGLLSEIVISAGKVYFSISVDPARAKALEGMRVDAEHIVKSMPGVEGAIVTLTADREPGSPPPPSQSGNGAGGNGAGSQSSPFDRGGPGQQAPTGRPGKAQGLGTPGQQNARPKGAPVPGVANIIAVASGKGGVGKSTTAVNLALGLKALGKSVGILDADIYGPSMPRLLNLKGKPQELAGNKLQPMEALGMKVMSMGFLVDEETPMIWRGPMVMSALSQMLKDVEWGELDVLVVDMPPGTGDAQLTMAQQVPLAGAVIVSTPQDLALIDARKGLNMFRKVDVPVLGIVENMSTFICPHCGGQSDIFGHGGARHEAERLGVPFLGEVPLTMEVRETSDSGQPVVESDPESAPAKAYMEISRKALAELEQAKGGGRAAPKIVMEQ</sequence>
<keyword evidence="8" id="KW-0378">Hydrolase</keyword>
<dbReference type="EMBL" id="JBHTJO010000002">
    <property type="protein sequence ID" value="MFD0988191.1"/>
    <property type="molecule type" value="Genomic_DNA"/>
</dbReference>
<evidence type="ECO:0000256" key="5">
    <source>
        <dbReference type="ARBA" id="ARBA00022840"/>
    </source>
</evidence>
<dbReference type="PANTHER" id="PTHR42961">
    <property type="entry name" value="IRON-SULFUR PROTEIN NUBPL"/>
    <property type="match status" value="1"/>
</dbReference>
<keyword evidence="6 8" id="KW-0408">Iron</keyword>
<comment type="caution">
    <text evidence="11">The sequence shown here is derived from an EMBL/GenBank/DDBJ whole genome shotgun (WGS) entry which is preliminary data.</text>
</comment>
<dbReference type="HAMAP" id="MF_02040">
    <property type="entry name" value="Mrp_NBP35"/>
    <property type="match status" value="1"/>
</dbReference>
<evidence type="ECO:0000256" key="7">
    <source>
        <dbReference type="ARBA" id="ARBA00023014"/>
    </source>
</evidence>
<dbReference type="InterPro" id="IPR034904">
    <property type="entry name" value="FSCA_dom_sf"/>
</dbReference>
<name>A0ABW3JEG9_9HYPH</name>
<dbReference type="InterPro" id="IPR044304">
    <property type="entry name" value="NUBPL-like"/>
</dbReference>
<dbReference type="PROSITE" id="PS01215">
    <property type="entry name" value="MRP"/>
    <property type="match status" value="1"/>
</dbReference>
<comment type="subunit">
    <text evidence="8">Homodimer.</text>
</comment>
<dbReference type="InterPro" id="IPR019591">
    <property type="entry name" value="Mrp/NBP35_ATP-bd"/>
</dbReference>
<dbReference type="InterPro" id="IPR027417">
    <property type="entry name" value="P-loop_NTPase"/>
</dbReference>
<comment type="similarity">
    <text evidence="2">In the C-terminal section; belongs to the Mrp/NBP35 ATP-binding proteins family.</text>
</comment>
<evidence type="ECO:0000256" key="6">
    <source>
        <dbReference type="ARBA" id="ARBA00023004"/>
    </source>
</evidence>
<keyword evidence="7 8" id="KW-0411">Iron-sulfur</keyword>
<dbReference type="Pfam" id="PF10609">
    <property type="entry name" value="ParA"/>
    <property type="match status" value="1"/>
</dbReference>
<organism evidence="11 12">
    <name type="scientific">Methyloligella solikamskensis</name>
    <dbReference type="NCBI Taxonomy" id="1177756"/>
    <lineage>
        <taxon>Bacteria</taxon>
        <taxon>Pseudomonadati</taxon>
        <taxon>Pseudomonadota</taxon>
        <taxon>Alphaproteobacteria</taxon>
        <taxon>Hyphomicrobiales</taxon>
        <taxon>Hyphomicrobiaceae</taxon>
        <taxon>Methyloligella</taxon>
    </lineage>
</organism>
<keyword evidence="4 8" id="KW-0547">Nucleotide-binding</keyword>
<comment type="similarity">
    <text evidence="8">Belongs to the Mrp/NBP35 ATP-binding proteins family.</text>
</comment>
<protein>
    <recommendedName>
        <fullName evidence="8">Iron-sulfur cluster carrier protein</fullName>
    </recommendedName>
</protein>
<keyword evidence="5 8" id="KW-0067">ATP-binding</keyword>
<reference evidence="12" key="1">
    <citation type="journal article" date="2019" name="Int. J. Syst. Evol. Microbiol.">
        <title>The Global Catalogue of Microorganisms (GCM) 10K type strain sequencing project: providing services to taxonomists for standard genome sequencing and annotation.</title>
        <authorList>
            <consortium name="The Broad Institute Genomics Platform"/>
            <consortium name="The Broad Institute Genome Sequencing Center for Infectious Disease"/>
            <person name="Wu L."/>
            <person name="Ma J."/>
        </authorList>
    </citation>
    <scope>NUCLEOTIDE SEQUENCE [LARGE SCALE GENOMIC DNA]</scope>
    <source>
        <strain evidence="12">CCUG 61697</strain>
    </source>
</reference>
<dbReference type="InterPro" id="IPR033756">
    <property type="entry name" value="YlxH/NBP35"/>
</dbReference>
<dbReference type="GO" id="GO:0005524">
    <property type="term" value="F:ATP binding"/>
    <property type="evidence" value="ECO:0007669"/>
    <property type="project" value="UniProtKB-KW"/>
</dbReference>
<comment type="similarity">
    <text evidence="1">In the N-terminal section; belongs to the MIP18 family.</text>
</comment>
<feature type="binding site" evidence="8">
    <location>
        <begin position="158"/>
        <end position="165"/>
    </location>
    <ligand>
        <name>ATP</name>
        <dbReference type="ChEBI" id="CHEBI:30616"/>
    </ligand>
</feature>
<dbReference type="RefSeq" id="WP_379091069.1">
    <property type="nucleotide sequence ID" value="NZ_JBHTJO010000002.1"/>
</dbReference>
<keyword evidence="3 8" id="KW-0479">Metal-binding</keyword>
<accession>A0ABW3JEG9</accession>
<evidence type="ECO:0000313" key="12">
    <source>
        <dbReference type="Proteomes" id="UP001597102"/>
    </source>
</evidence>
<dbReference type="PANTHER" id="PTHR42961:SF2">
    <property type="entry name" value="IRON-SULFUR PROTEIN NUBPL"/>
    <property type="match status" value="1"/>
</dbReference>
<evidence type="ECO:0000256" key="1">
    <source>
        <dbReference type="ARBA" id="ARBA00007352"/>
    </source>
</evidence>
<evidence type="ECO:0000256" key="3">
    <source>
        <dbReference type="ARBA" id="ARBA00022723"/>
    </source>
</evidence>
<dbReference type="Pfam" id="PF01883">
    <property type="entry name" value="FeS_assembly_P"/>
    <property type="match status" value="1"/>
</dbReference>
<dbReference type="Gene3D" id="3.40.50.300">
    <property type="entry name" value="P-loop containing nucleotide triphosphate hydrolases"/>
    <property type="match status" value="1"/>
</dbReference>
<evidence type="ECO:0000259" key="10">
    <source>
        <dbReference type="Pfam" id="PF01883"/>
    </source>
</evidence>
<dbReference type="Proteomes" id="UP001597102">
    <property type="component" value="Unassembled WGS sequence"/>
</dbReference>
<dbReference type="Gene3D" id="3.30.300.130">
    <property type="entry name" value="Fe-S cluster assembly (FSCA)"/>
    <property type="match status" value="1"/>
</dbReference>
<dbReference type="CDD" id="cd02037">
    <property type="entry name" value="Mrp_NBP35"/>
    <property type="match status" value="1"/>
</dbReference>
<keyword evidence="12" id="KW-1185">Reference proteome</keyword>
<dbReference type="SUPFAM" id="SSF117916">
    <property type="entry name" value="Fe-S cluster assembly (FSCA) domain-like"/>
    <property type="match status" value="1"/>
</dbReference>
<dbReference type="SUPFAM" id="SSF52540">
    <property type="entry name" value="P-loop containing nucleoside triphosphate hydrolases"/>
    <property type="match status" value="1"/>
</dbReference>
<comment type="function">
    <text evidence="8">Binds and transfers iron-sulfur (Fe-S) clusters to target apoproteins. Can hydrolyze ATP.</text>
</comment>
<evidence type="ECO:0000256" key="8">
    <source>
        <dbReference type="HAMAP-Rule" id="MF_02040"/>
    </source>
</evidence>
<dbReference type="InterPro" id="IPR002744">
    <property type="entry name" value="MIP18-like"/>
</dbReference>
<dbReference type="InterPro" id="IPR000808">
    <property type="entry name" value="Mrp-like_CS"/>
</dbReference>
<evidence type="ECO:0000256" key="2">
    <source>
        <dbReference type="ARBA" id="ARBA00008205"/>
    </source>
</evidence>
<evidence type="ECO:0000256" key="9">
    <source>
        <dbReference type="SAM" id="MobiDB-lite"/>
    </source>
</evidence>
<proteinExistence type="inferred from homology"/>
<evidence type="ECO:0000256" key="4">
    <source>
        <dbReference type="ARBA" id="ARBA00022741"/>
    </source>
</evidence>